<keyword evidence="6" id="KW-0100">Branched-chain amino acid biosynthesis</keyword>
<dbReference type="Proteomes" id="UP001163823">
    <property type="component" value="Chromosome 11"/>
</dbReference>
<organism evidence="9 10">
    <name type="scientific">Quillaja saponaria</name>
    <name type="common">Soap bark tree</name>
    <dbReference type="NCBI Taxonomy" id="32244"/>
    <lineage>
        <taxon>Eukaryota</taxon>
        <taxon>Viridiplantae</taxon>
        <taxon>Streptophyta</taxon>
        <taxon>Embryophyta</taxon>
        <taxon>Tracheophyta</taxon>
        <taxon>Spermatophyta</taxon>
        <taxon>Magnoliopsida</taxon>
        <taxon>eudicotyledons</taxon>
        <taxon>Gunneridae</taxon>
        <taxon>Pentapetalae</taxon>
        <taxon>rosids</taxon>
        <taxon>fabids</taxon>
        <taxon>Fabales</taxon>
        <taxon>Quillajaceae</taxon>
        <taxon>Quillaja</taxon>
    </lineage>
</organism>
<evidence type="ECO:0000256" key="4">
    <source>
        <dbReference type="ARBA" id="ARBA00022605"/>
    </source>
</evidence>
<evidence type="ECO:0000259" key="8">
    <source>
        <dbReference type="PROSITE" id="PS50991"/>
    </source>
</evidence>
<evidence type="ECO:0000256" key="2">
    <source>
        <dbReference type="ARBA" id="ARBA00012973"/>
    </source>
</evidence>
<dbReference type="PANTHER" id="PTHR10277:SF9">
    <property type="entry name" value="2-ISOPROPYLMALATE SYNTHASE 1, CHLOROPLASTIC-RELATED"/>
    <property type="match status" value="1"/>
</dbReference>
<keyword evidence="10" id="KW-1185">Reference proteome</keyword>
<dbReference type="KEGG" id="qsa:O6P43_026751"/>
<evidence type="ECO:0000256" key="5">
    <source>
        <dbReference type="ARBA" id="ARBA00022679"/>
    </source>
</evidence>
<dbReference type="InterPro" id="IPR054691">
    <property type="entry name" value="LeuA/HCS_post-cat"/>
</dbReference>
<dbReference type="FunFam" id="1.10.238.260:FF:000001">
    <property type="entry name" value="2-isopropylmalate synthase"/>
    <property type="match status" value="1"/>
</dbReference>
<comment type="pathway">
    <text evidence="1">Amino-acid biosynthesis; L-leucine biosynthesis; L-leucine from 3-methyl-2-oxobutanoate: step 1/4.</text>
</comment>
<dbReference type="InterPro" id="IPR002034">
    <property type="entry name" value="AIPM/Hcit_synth_CS"/>
</dbReference>
<dbReference type="PANTHER" id="PTHR10277">
    <property type="entry name" value="HOMOCITRATE SYNTHASE-RELATED"/>
    <property type="match status" value="1"/>
</dbReference>
<keyword evidence="5 7" id="KW-0808">Transferase</keyword>
<dbReference type="Pfam" id="PF22617">
    <property type="entry name" value="HCS_D2"/>
    <property type="match status" value="1"/>
</dbReference>
<sequence length="444" mass="48652">MAFSTTNLNTPSSAILTLKSIKPNNTFNNITFLLQKSFPFSHSYIRCSSSHNYNQRPEYIPNKIPNNHDSYVRILDQTLRDGEQAPGAAMTRSEKLAVAHQLAKLGVDIMEVGFPASSKDDFEAVKIIAKEVGNLVDNETGYAPVIAACARCVKSDIDAAWEALKYAKRPRVDVFISQSLGCVDIGFICEDAGRSDKEFLYQVYGEAIKAGATTITFTDTVGYNFPSEVAEFITDMKANIHGIENAIISVHCHDDLGLANANTIAGAHAGARQVDVTINGIGERAGNAALEEFVMAIKCRCHDVLGGLRTGINPEQISKASKMIEEFTGLSIQKNKAVVGAHVFSHASGIHQDGILKNKSTYQIMSPEDIGLFQSNDSGIVLGKHSGRHALKSRLVELGYNVDEKKMDEIFWRFKQLAETKKYPSNEDIKSLVSEVLMETELKA</sequence>
<name>A0AAD7L4P6_QUISA</name>
<comment type="similarity">
    <text evidence="7">Belongs to the alpha-IPM synthase/homocitrate synthase family.</text>
</comment>
<keyword evidence="4" id="KW-0028">Amino-acid biosynthesis</keyword>
<accession>A0AAD7L4P6</accession>
<protein>
    <recommendedName>
        <fullName evidence="2">2-isopropylmalate synthase</fullName>
        <ecNumber evidence="2">2.3.3.13</ecNumber>
    </recommendedName>
</protein>
<reference evidence="9" key="1">
    <citation type="journal article" date="2023" name="Science">
        <title>Elucidation of the pathway for biosynthesis of saponin adjuvants from the soapbark tree.</title>
        <authorList>
            <person name="Reed J."/>
            <person name="Orme A."/>
            <person name="El-Demerdash A."/>
            <person name="Owen C."/>
            <person name="Martin L.B.B."/>
            <person name="Misra R.C."/>
            <person name="Kikuchi S."/>
            <person name="Rejzek M."/>
            <person name="Martin A.C."/>
            <person name="Harkess A."/>
            <person name="Leebens-Mack J."/>
            <person name="Louveau T."/>
            <person name="Stephenson M.J."/>
            <person name="Osbourn A."/>
        </authorList>
    </citation>
    <scope>NUCLEOTIDE SEQUENCE</scope>
    <source>
        <strain evidence="9">S10</strain>
    </source>
</reference>
<evidence type="ECO:0000256" key="3">
    <source>
        <dbReference type="ARBA" id="ARBA00022430"/>
    </source>
</evidence>
<dbReference type="InterPro" id="IPR050073">
    <property type="entry name" value="2-IPM_HCS-like"/>
</dbReference>
<dbReference type="CDD" id="cd07940">
    <property type="entry name" value="DRE_TIM_IPMS"/>
    <property type="match status" value="1"/>
</dbReference>
<evidence type="ECO:0000256" key="7">
    <source>
        <dbReference type="RuleBase" id="RU003523"/>
    </source>
</evidence>
<evidence type="ECO:0000313" key="10">
    <source>
        <dbReference type="Proteomes" id="UP001163823"/>
    </source>
</evidence>
<dbReference type="AlphaFoldDB" id="A0AAD7L4P6"/>
<evidence type="ECO:0000313" key="9">
    <source>
        <dbReference type="EMBL" id="KAJ7950575.1"/>
    </source>
</evidence>
<dbReference type="PROSITE" id="PS00815">
    <property type="entry name" value="AIPM_HOMOCIT_SYNTH_1"/>
    <property type="match status" value="1"/>
</dbReference>
<keyword evidence="3" id="KW-0432">Leucine biosynthesis</keyword>
<feature type="domain" description="Pyruvate carboxyltransferase" evidence="8">
    <location>
        <begin position="72"/>
        <end position="318"/>
    </location>
</feature>
<dbReference type="GO" id="GO:0009507">
    <property type="term" value="C:chloroplast"/>
    <property type="evidence" value="ECO:0007669"/>
    <property type="project" value="TreeGrafter"/>
</dbReference>
<dbReference type="GO" id="GO:0003852">
    <property type="term" value="F:2-isopropylmalate synthase activity"/>
    <property type="evidence" value="ECO:0007669"/>
    <property type="project" value="UniProtKB-EC"/>
</dbReference>
<dbReference type="EMBL" id="JARAOO010000011">
    <property type="protein sequence ID" value="KAJ7950575.1"/>
    <property type="molecule type" value="Genomic_DNA"/>
</dbReference>
<dbReference type="Gene3D" id="1.10.238.260">
    <property type="match status" value="1"/>
</dbReference>
<evidence type="ECO:0000256" key="6">
    <source>
        <dbReference type="ARBA" id="ARBA00023304"/>
    </source>
</evidence>
<proteinExistence type="inferred from homology"/>
<gene>
    <name evidence="9" type="ORF">O6P43_026751</name>
</gene>
<dbReference type="EC" id="2.3.3.13" evidence="2"/>
<dbReference type="InterPro" id="IPR013785">
    <property type="entry name" value="Aldolase_TIM"/>
</dbReference>
<comment type="caution">
    <text evidence="9">The sequence shown here is derived from an EMBL/GenBank/DDBJ whole genome shotgun (WGS) entry which is preliminary data.</text>
</comment>
<dbReference type="SUPFAM" id="SSF51569">
    <property type="entry name" value="Aldolase"/>
    <property type="match status" value="1"/>
</dbReference>
<dbReference type="InterPro" id="IPR000891">
    <property type="entry name" value="PYR_CT"/>
</dbReference>
<dbReference type="Pfam" id="PF00682">
    <property type="entry name" value="HMGL-like"/>
    <property type="match status" value="2"/>
</dbReference>
<dbReference type="GO" id="GO:0009098">
    <property type="term" value="P:L-leucine biosynthetic process"/>
    <property type="evidence" value="ECO:0007669"/>
    <property type="project" value="UniProtKB-KW"/>
</dbReference>
<dbReference type="PROSITE" id="PS00816">
    <property type="entry name" value="AIPM_HOMOCIT_SYNTH_2"/>
    <property type="match status" value="1"/>
</dbReference>
<dbReference type="PROSITE" id="PS50991">
    <property type="entry name" value="PYR_CT"/>
    <property type="match status" value="1"/>
</dbReference>
<evidence type="ECO:0000256" key="1">
    <source>
        <dbReference type="ARBA" id="ARBA00004689"/>
    </source>
</evidence>
<dbReference type="Gene3D" id="3.20.20.70">
    <property type="entry name" value="Aldolase class I"/>
    <property type="match status" value="2"/>
</dbReference>